<dbReference type="UniPathway" id="UPA00047">
    <property type="reaction ID" value="UER00058"/>
</dbReference>
<dbReference type="UniPathway" id="UPA00048">
    <property type="reaction ID" value="UER00073"/>
</dbReference>
<evidence type="ECO:0000256" key="3">
    <source>
        <dbReference type="ARBA" id="ARBA00004824"/>
    </source>
</evidence>
<dbReference type="GO" id="GO:0004084">
    <property type="term" value="F:branched-chain-amino-acid transaminase activity"/>
    <property type="evidence" value="ECO:0007669"/>
    <property type="project" value="UniProtKB-EC"/>
</dbReference>
<comment type="pathway">
    <text evidence="4 17">Amino-acid biosynthesis; L-valine biosynthesis; L-valine from pyruvate: step 4/4.</text>
</comment>
<dbReference type="AlphaFoldDB" id="A0A7C0ZIM1"/>
<dbReference type="SUPFAM" id="SSF56752">
    <property type="entry name" value="D-aminoacid aminotransferase-like PLP-dependent enzymes"/>
    <property type="match status" value="1"/>
</dbReference>
<evidence type="ECO:0000256" key="12">
    <source>
        <dbReference type="ARBA" id="ARBA00048212"/>
    </source>
</evidence>
<name>A0A7C0ZIM1_UNCW3</name>
<comment type="catalytic activity">
    <reaction evidence="13 17">
        <text>L-isoleucine + 2-oxoglutarate = (S)-3-methyl-2-oxopentanoate + L-glutamate</text>
        <dbReference type="Rhea" id="RHEA:24801"/>
        <dbReference type="ChEBI" id="CHEBI:16810"/>
        <dbReference type="ChEBI" id="CHEBI:29985"/>
        <dbReference type="ChEBI" id="CHEBI:35146"/>
        <dbReference type="ChEBI" id="CHEBI:58045"/>
        <dbReference type="EC" id="2.6.1.42"/>
    </reaction>
</comment>
<evidence type="ECO:0000256" key="15">
    <source>
        <dbReference type="RuleBase" id="RU004106"/>
    </source>
</evidence>
<keyword evidence="9 17" id="KW-0808">Transferase</keyword>
<dbReference type="EMBL" id="DQWE01000394">
    <property type="protein sequence ID" value="HDI83803.1"/>
    <property type="molecule type" value="Genomic_DNA"/>
</dbReference>
<evidence type="ECO:0000256" key="11">
    <source>
        <dbReference type="ARBA" id="ARBA00023304"/>
    </source>
</evidence>
<dbReference type="NCBIfam" id="TIGR01122">
    <property type="entry name" value="ilvE_I"/>
    <property type="match status" value="1"/>
</dbReference>
<dbReference type="InterPro" id="IPR036038">
    <property type="entry name" value="Aminotransferase-like"/>
</dbReference>
<evidence type="ECO:0000256" key="4">
    <source>
        <dbReference type="ARBA" id="ARBA00004931"/>
    </source>
</evidence>
<comment type="function">
    <text evidence="2 17">Acts on leucine, isoleucine and valine.</text>
</comment>
<dbReference type="GO" id="GO:0009098">
    <property type="term" value="P:L-leucine biosynthetic process"/>
    <property type="evidence" value="ECO:0007669"/>
    <property type="project" value="UniProtKB-UniPathway"/>
</dbReference>
<comment type="pathway">
    <text evidence="5 17">Amino-acid biosynthesis; L-leucine biosynthesis; L-leucine from 3-methyl-2-oxobutanoate: step 4/4.</text>
</comment>
<dbReference type="Gene3D" id="3.30.470.10">
    <property type="match status" value="1"/>
</dbReference>
<dbReference type="GO" id="GO:0009099">
    <property type="term" value="P:L-valine biosynthetic process"/>
    <property type="evidence" value="ECO:0007669"/>
    <property type="project" value="UniProtKB-UniPathway"/>
</dbReference>
<keyword evidence="10 16" id="KW-0663">Pyridoxal phosphate</keyword>
<evidence type="ECO:0000256" key="8">
    <source>
        <dbReference type="ARBA" id="ARBA00022605"/>
    </source>
</evidence>
<keyword evidence="11 17" id="KW-0100">Branched-chain amino acid biosynthesis</keyword>
<dbReference type="InterPro" id="IPR018300">
    <property type="entry name" value="Aminotrans_IV_CS"/>
</dbReference>
<evidence type="ECO:0000256" key="6">
    <source>
        <dbReference type="ARBA" id="ARBA00009320"/>
    </source>
</evidence>
<protein>
    <recommendedName>
        <fullName evidence="17">Branched-chain-amino-acid aminotransferase</fullName>
        <shortName evidence="17">BCAT</shortName>
        <ecNumber evidence="17">2.6.1.42</ecNumber>
    </recommendedName>
</protein>
<evidence type="ECO:0000256" key="13">
    <source>
        <dbReference type="ARBA" id="ARBA00048798"/>
    </source>
</evidence>
<dbReference type="InterPro" id="IPR043132">
    <property type="entry name" value="BCAT-like_C"/>
</dbReference>
<evidence type="ECO:0000256" key="2">
    <source>
        <dbReference type="ARBA" id="ARBA00003109"/>
    </source>
</evidence>
<sequence length="306" mass="34339">MGIKEAHYIWMDGELVPWKDAKIHVLSHVVHYGSSVFEGMRAYKTPKGTALFRLKEHVVRLFNSAKIYRMEIPFSVEEIEKAIIQVVKENNLESAYIRPVVYRGYAELGVNPFNCPVKVAIAAWEWGKYLGEDALENGVDVMVSTWRRMAPNTFPAMAKAGANYMNSQLIKMEAIINGYVEGIALDIMGFISEGSGENLFIVKDGEIYTPSLGSSILLGITRDSVIRIARDLGIKVNEQRIPRELIYVADEVFFTGSAAEITPIRSVDKIIISNGKRGPITKKLQEELLGIAEGTKEDRYGWLTYI</sequence>
<dbReference type="Pfam" id="PF01063">
    <property type="entry name" value="Aminotran_4"/>
    <property type="match status" value="1"/>
</dbReference>
<keyword evidence="8 17" id="KW-0028">Amino-acid biosynthesis</keyword>
<dbReference type="CDD" id="cd01557">
    <property type="entry name" value="BCAT_beta_family"/>
    <property type="match status" value="1"/>
</dbReference>
<dbReference type="Proteomes" id="UP000885847">
    <property type="component" value="Unassembled WGS sequence"/>
</dbReference>
<comment type="pathway">
    <text evidence="3 17">Amino-acid biosynthesis; L-isoleucine biosynthesis; L-isoleucine from 2-oxobutanoate: step 4/4.</text>
</comment>
<dbReference type="GO" id="GO:0009097">
    <property type="term" value="P:isoleucine biosynthetic process"/>
    <property type="evidence" value="ECO:0007669"/>
    <property type="project" value="UniProtKB-UniPathway"/>
</dbReference>
<keyword evidence="7 17" id="KW-0032">Aminotransferase</keyword>
<dbReference type="InterPro" id="IPR033939">
    <property type="entry name" value="BCAT_family"/>
</dbReference>
<evidence type="ECO:0000256" key="10">
    <source>
        <dbReference type="ARBA" id="ARBA00022898"/>
    </source>
</evidence>
<dbReference type="InterPro" id="IPR050571">
    <property type="entry name" value="Class-IV_PLP-Dep_Aminotrnsfr"/>
</dbReference>
<evidence type="ECO:0000256" key="7">
    <source>
        <dbReference type="ARBA" id="ARBA00022576"/>
    </source>
</evidence>
<comment type="caution">
    <text evidence="18">The sequence shown here is derived from an EMBL/GenBank/DDBJ whole genome shotgun (WGS) entry which is preliminary data.</text>
</comment>
<dbReference type="InterPro" id="IPR043131">
    <property type="entry name" value="BCAT-like_N"/>
</dbReference>
<dbReference type="NCBIfam" id="NF005146">
    <property type="entry name" value="PRK06606.1"/>
    <property type="match status" value="1"/>
</dbReference>
<evidence type="ECO:0000256" key="16">
    <source>
        <dbReference type="RuleBase" id="RU004516"/>
    </source>
</evidence>
<evidence type="ECO:0000256" key="1">
    <source>
        <dbReference type="ARBA" id="ARBA00001933"/>
    </source>
</evidence>
<accession>A0A7C0ZIM1</accession>
<dbReference type="PANTHER" id="PTHR42743">
    <property type="entry name" value="AMINO-ACID AMINOTRANSFERASE"/>
    <property type="match status" value="1"/>
</dbReference>
<evidence type="ECO:0000256" key="17">
    <source>
        <dbReference type="RuleBase" id="RU364094"/>
    </source>
</evidence>
<dbReference type="Gene3D" id="3.20.10.10">
    <property type="entry name" value="D-amino Acid Aminotransferase, subunit A, domain 2"/>
    <property type="match status" value="1"/>
</dbReference>
<dbReference type="InterPro" id="IPR001544">
    <property type="entry name" value="Aminotrans_IV"/>
</dbReference>
<evidence type="ECO:0000256" key="5">
    <source>
        <dbReference type="ARBA" id="ARBA00005072"/>
    </source>
</evidence>
<evidence type="ECO:0000256" key="14">
    <source>
        <dbReference type="ARBA" id="ARBA00049229"/>
    </source>
</evidence>
<dbReference type="UniPathway" id="UPA00049">
    <property type="reaction ID" value="UER00062"/>
</dbReference>
<dbReference type="FunFam" id="3.20.10.10:FF:000001">
    <property type="entry name" value="Branched-chain-amino-acid aminotransferase"/>
    <property type="match status" value="1"/>
</dbReference>
<proteinExistence type="inferred from homology"/>
<reference evidence="18" key="1">
    <citation type="journal article" date="2020" name="mSystems">
        <title>Genome- and Community-Level Interaction Insights into Carbon Utilization and Element Cycling Functions of Hydrothermarchaeota in Hydrothermal Sediment.</title>
        <authorList>
            <person name="Zhou Z."/>
            <person name="Liu Y."/>
            <person name="Xu W."/>
            <person name="Pan J."/>
            <person name="Luo Z.H."/>
            <person name="Li M."/>
        </authorList>
    </citation>
    <scope>NUCLEOTIDE SEQUENCE [LARGE SCALE GENOMIC DNA]</scope>
    <source>
        <strain evidence="18">HyVt-102</strain>
    </source>
</reference>
<organism evidence="18">
    <name type="scientific">candidate division WOR-3 bacterium</name>
    <dbReference type="NCBI Taxonomy" id="2052148"/>
    <lineage>
        <taxon>Bacteria</taxon>
        <taxon>Bacteria division WOR-3</taxon>
    </lineage>
</organism>
<comment type="catalytic activity">
    <reaction evidence="12 17">
        <text>L-valine + 2-oxoglutarate = 3-methyl-2-oxobutanoate + L-glutamate</text>
        <dbReference type="Rhea" id="RHEA:24813"/>
        <dbReference type="ChEBI" id="CHEBI:11851"/>
        <dbReference type="ChEBI" id="CHEBI:16810"/>
        <dbReference type="ChEBI" id="CHEBI:29985"/>
        <dbReference type="ChEBI" id="CHEBI:57762"/>
        <dbReference type="EC" id="2.6.1.42"/>
    </reaction>
</comment>
<dbReference type="InterPro" id="IPR005785">
    <property type="entry name" value="B_amino_transI"/>
</dbReference>
<comment type="cofactor">
    <cofactor evidence="1 16">
        <name>pyridoxal 5'-phosphate</name>
        <dbReference type="ChEBI" id="CHEBI:597326"/>
    </cofactor>
</comment>
<evidence type="ECO:0000313" key="18">
    <source>
        <dbReference type="EMBL" id="HDI83803.1"/>
    </source>
</evidence>
<dbReference type="EC" id="2.6.1.42" evidence="17"/>
<evidence type="ECO:0000256" key="9">
    <source>
        <dbReference type="ARBA" id="ARBA00022679"/>
    </source>
</evidence>
<dbReference type="PANTHER" id="PTHR42743:SF11">
    <property type="entry name" value="AMINODEOXYCHORISMATE LYASE"/>
    <property type="match status" value="1"/>
</dbReference>
<comment type="similarity">
    <text evidence="6 15">Belongs to the class-IV pyridoxal-phosphate-dependent aminotransferase family.</text>
</comment>
<dbReference type="PROSITE" id="PS00770">
    <property type="entry name" value="AA_TRANSFER_CLASS_4"/>
    <property type="match status" value="1"/>
</dbReference>
<comment type="catalytic activity">
    <reaction evidence="14 17">
        <text>L-leucine + 2-oxoglutarate = 4-methyl-2-oxopentanoate + L-glutamate</text>
        <dbReference type="Rhea" id="RHEA:18321"/>
        <dbReference type="ChEBI" id="CHEBI:16810"/>
        <dbReference type="ChEBI" id="CHEBI:17865"/>
        <dbReference type="ChEBI" id="CHEBI:29985"/>
        <dbReference type="ChEBI" id="CHEBI:57427"/>
        <dbReference type="EC" id="2.6.1.42"/>
    </reaction>
</comment>
<dbReference type="GO" id="GO:0005829">
    <property type="term" value="C:cytosol"/>
    <property type="evidence" value="ECO:0007669"/>
    <property type="project" value="TreeGrafter"/>
</dbReference>
<gene>
    <name evidence="17" type="primary">ilvE</name>
    <name evidence="18" type="ORF">ENF18_08460</name>
</gene>